<comment type="similarity">
    <text evidence="4">Belongs to the pex2/pex10/pex12 family.</text>
</comment>
<keyword evidence="7" id="KW-0962">Peroxisome biogenesis</keyword>
<feature type="transmembrane region" description="Helical" evidence="21">
    <location>
        <begin position="130"/>
        <end position="147"/>
    </location>
</feature>
<evidence type="ECO:0000256" key="2">
    <source>
        <dbReference type="ARBA" id="ARBA00004585"/>
    </source>
</evidence>
<reference evidence="23 24" key="1">
    <citation type="submission" date="2009-11" db="EMBL/GenBank/DDBJ databases">
        <title>Annotation of Allomyces macrogynus ATCC 38327.</title>
        <authorList>
            <consortium name="The Broad Institute Genome Sequencing Platform"/>
            <person name="Russ C."/>
            <person name="Cuomo C."/>
            <person name="Burger G."/>
            <person name="Gray M.W."/>
            <person name="Holland P.W.H."/>
            <person name="King N."/>
            <person name="Lang F.B.F."/>
            <person name="Roger A.J."/>
            <person name="Ruiz-Trillo I."/>
            <person name="Young S.K."/>
            <person name="Zeng Q."/>
            <person name="Gargeya S."/>
            <person name="Fitzgerald M."/>
            <person name="Haas B."/>
            <person name="Abouelleil A."/>
            <person name="Alvarado L."/>
            <person name="Arachchi H.M."/>
            <person name="Berlin A."/>
            <person name="Chapman S.B."/>
            <person name="Gearin G."/>
            <person name="Goldberg J."/>
            <person name="Griggs A."/>
            <person name="Gujja S."/>
            <person name="Hansen M."/>
            <person name="Heiman D."/>
            <person name="Howarth C."/>
            <person name="Larimer J."/>
            <person name="Lui A."/>
            <person name="MacDonald P.J.P."/>
            <person name="McCowen C."/>
            <person name="Montmayeur A."/>
            <person name="Murphy C."/>
            <person name="Neiman D."/>
            <person name="Pearson M."/>
            <person name="Priest M."/>
            <person name="Roberts A."/>
            <person name="Saif S."/>
            <person name="Shea T."/>
            <person name="Sisk P."/>
            <person name="Stolte C."/>
            <person name="Sykes S."/>
            <person name="Wortman J."/>
            <person name="Nusbaum C."/>
            <person name="Birren B."/>
        </authorList>
    </citation>
    <scope>NUCLEOTIDE SEQUENCE [LARGE SCALE GENOMIC DNA]</scope>
    <source>
        <strain evidence="23 24">ATCC 38327</strain>
    </source>
</reference>
<evidence type="ECO:0000256" key="1">
    <source>
        <dbReference type="ARBA" id="ARBA00000900"/>
    </source>
</evidence>
<organism evidence="23 24">
    <name type="scientific">Allomyces macrogynus (strain ATCC 38327)</name>
    <name type="common">Allomyces javanicus var. macrogynus</name>
    <dbReference type="NCBI Taxonomy" id="578462"/>
    <lineage>
        <taxon>Eukaryota</taxon>
        <taxon>Fungi</taxon>
        <taxon>Fungi incertae sedis</taxon>
        <taxon>Blastocladiomycota</taxon>
        <taxon>Blastocladiomycetes</taxon>
        <taxon>Blastocladiales</taxon>
        <taxon>Blastocladiaceae</taxon>
        <taxon>Allomyces</taxon>
    </lineage>
</organism>
<dbReference type="GO" id="GO:0005778">
    <property type="term" value="C:peroxisomal membrane"/>
    <property type="evidence" value="ECO:0007669"/>
    <property type="project" value="UniProtKB-SubCell"/>
</dbReference>
<evidence type="ECO:0000313" key="23">
    <source>
        <dbReference type="EMBL" id="KNE68057.1"/>
    </source>
</evidence>
<feature type="compositionally biased region" description="Low complexity" evidence="20">
    <location>
        <begin position="15"/>
        <end position="27"/>
    </location>
</feature>
<feature type="domain" description="RING-type" evidence="22">
    <location>
        <begin position="274"/>
        <end position="312"/>
    </location>
</feature>
<dbReference type="Proteomes" id="UP000054350">
    <property type="component" value="Unassembled WGS sequence"/>
</dbReference>
<keyword evidence="13" id="KW-0862">Zinc</keyword>
<evidence type="ECO:0000256" key="9">
    <source>
        <dbReference type="ARBA" id="ARBA00022692"/>
    </source>
</evidence>
<protein>
    <recommendedName>
        <fullName evidence="5">RING-type E3 ubiquitin transferase</fullName>
        <ecNumber evidence="5">2.3.2.27</ecNumber>
    </recommendedName>
    <alternativeName>
        <fullName evidence="18">Peroxin-10</fullName>
    </alternativeName>
</protein>
<dbReference type="OMA" id="REKSECP"/>
<dbReference type="InterPro" id="IPR013083">
    <property type="entry name" value="Znf_RING/FYVE/PHD"/>
</dbReference>
<dbReference type="Pfam" id="PF13639">
    <property type="entry name" value="zf-RING_2"/>
    <property type="match status" value="1"/>
</dbReference>
<keyword evidence="16 21" id="KW-0472">Membrane</keyword>
<dbReference type="eggNOG" id="KOG0317">
    <property type="taxonomic scope" value="Eukaryota"/>
</dbReference>
<evidence type="ECO:0000256" key="10">
    <source>
        <dbReference type="ARBA" id="ARBA00022723"/>
    </source>
</evidence>
<evidence type="ECO:0000313" key="24">
    <source>
        <dbReference type="Proteomes" id="UP000054350"/>
    </source>
</evidence>
<evidence type="ECO:0000256" key="16">
    <source>
        <dbReference type="ARBA" id="ARBA00023136"/>
    </source>
</evidence>
<evidence type="ECO:0000256" key="17">
    <source>
        <dbReference type="ARBA" id="ARBA00023140"/>
    </source>
</evidence>
<dbReference type="InterPro" id="IPR001841">
    <property type="entry name" value="Znf_RING"/>
</dbReference>
<keyword evidence="9 21" id="KW-0812">Transmembrane</keyword>
<comment type="subcellular location">
    <subcellularLocation>
        <location evidence="2">Peroxisome membrane</location>
        <topology evidence="2">Multi-pass membrane protein</topology>
    </subcellularLocation>
</comment>
<evidence type="ECO:0000256" key="6">
    <source>
        <dbReference type="ARBA" id="ARBA00022448"/>
    </source>
</evidence>
<keyword evidence="8" id="KW-0808">Transferase</keyword>
<sequence>MSTPVANPSSPPASAPGTAASTTTPAAGAPPPPSAALARFPLATPPDVIRAAQKDDYYVVMLRNSMAEVVASTLGSREYARLSKYLGIAASTLYYALTTGLGQSTLGEEYCDIVPTTADASSVPARWRRLLFVLSQSVLPAFLQHWLAGAPPGTKRAHLASAVSSLLPLHLAVFYFTGAYYTLAKRISGIRYLSLTKPTDEQANFSYAPLGRLLLVQILTTGGLAAWRAWRAWRRGRAVAKAVLDDSAPLPQGEEKVASAVTTTVLPYESTGDCVLCMCPRDVSTAGPCGHLFCWSCVCEWLKEKPECPLCRTPCFHRDLICVRY</sequence>
<keyword evidence="15 21" id="KW-1133">Transmembrane helix</keyword>
<accession>A0A0L0SZY4</accession>
<name>A0A0L0SZY4_ALLM3</name>
<evidence type="ECO:0000256" key="14">
    <source>
        <dbReference type="ARBA" id="ARBA00022927"/>
    </source>
</evidence>
<evidence type="ECO:0000256" key="15">
    <source>
        <dbReference type="ARBA" id="ARBA00022989"/>
    </source>
</evidence>
<evidence type="ECO:0000256" key="11">
    <source>
        <dbReference type="ARBA" id="ARBA00022771"/>
    </source>
</evidence>
<dbReference type="GO" id="GO:0016562">
    <property type="term" value="P:protein import into peroxisome matrix, receptor recycling"/>
    <property type="evidence" value="ECO:0007669"/>
    <property type="project" value="UniProtKB-ARBA"/>
</dbReference>
<dbReference type="PANTHER" id="PTHR23350:SF0">
    <property type="entry name" value="PEROXISOME BIOGENESIS FACTOR 10"/>
    <property type="match status" value="1"/>
</dbReference>
<dbReference type="OrthoDB" id="6270329at2759"/>
<evidence type="ECO:0000256" key="5">
    <source>
        <dbReference type="ARBA" id="ARBA00012483"/>
    </source>
</evidence>
<evidence type="ECO:0000256" key="12">
    <source>
        <dbReference type="ARBA" id="ARBA00022786"/>
    </source>
</evidence>
<dbReference type="SMART" id="SM00184">
    <property type="entry name" value="RING"/>
    <property type="match status" value="1"/>
</dbReference>
<keyword evidence="10" id="KW-0479">Metal-binding</keyword>
<feature type="transmembrane region" description="Helical" evidence="21">
    <location>
        <begin position="159"/>
        <end position="183"/>
    </location>
</feature>
<comment type="pathway">
    <text evidence="3">Protein modification; protein ubiquitination.</text>
</comment>
<keyword evidence="11 19" id="KW-0863">Zinc-finger</keyword>
<dbReference type="InterPro" id="IPR025654">
    <property type="entry name" value="PEX2/10"/>
</dbReference>
<dbReference type="PANTHER" id="PTHR23350">
    <property type="entry name" value="PEROXISOME ASSEMBLY PROTEIN 10"/>
    <property type="match status" value="1"/>
</dbReference>
<keyword evidence="14" id="KW-0653">Protein transport</keyword>
<dbReference type="SUPFAM" id="SSF57850">
    <property type="entry name" value="RING/U-box"/>
    <property type="match status" value="1"/>
</dbReference>
<dbReference type="GO" id="GO:0061630">
    <property type="term" value="F:ubiquitin protein ligase activity"/>
    <property type="evidence" value="ECO:0007669"/>
    <property type="project" value="UniProtKB-EC"/>
</dbReference>
<comment type="catalytic activity">
    <reaction evidence="1">
        <text>S-ubiquitinyl-[E2 ubiquitin-conjugating enzyme]-L-cysteine + [acceptor protein]-L-lysine = [E2 ubiquitin-conjugating enzyme]-L-cysteine + N(6)-ubiquitinyl-[acceptor protein]-L-lysine.</text>
        <dbReference type="EC" id="2.3.2.27"/>
    </reaction>
</comment>
<gene>
    <name evidence="23" type="ORF">AMAG_13230</name>
</gene>
<evidence type="ECO:0000256" key="3">
    <source>
        <dbReference type="ARBA" id="ARBA00004906"/>
    </source>
</evidence>
<dbReference type="AlphaFoldDB" id="A0A0L0SZY4"/>
<proteinExistence type="inferred from homology"/>
<dbReference type="InterPro" id="IPR006845">
    <property type="entry name" value="Pex_N"/>
</dbReference>
<evidence type="ECO:0000259" key="22">
    <source>
        <dbReference type="PROSITE" id="PS50089"/>
    </source>
</evidence>
<dbReference type="GO" id="GO:0016567">
    <property type="term" value="P:protein ubiquitination"/>
    <property type="evidence" value="ECO:0007669"/>
    <property type="project" value="UniProtKB-ARBA"/>
</dbReference>
<dbReference type="Gene3D" id="3.30.40.10">
    <property type="entry name" value="Zinc/RING finger domain, C3HC4 (zinc finger)"/>
    <property type="match status" value="1"/>
</dbReference>
<dbReference type="GO" id="GO:0008270">
    <property type="term" value="F:zinc ion binding"/>
    <property type="evidence" value="ECO:0007669"/>
    <property type="project" value="UniProtKB-KW"/>
</dbReference>
<evidence type="ECO:0000256" key="8">
    <source>
        <dbReference type="ARBA" id="ARBA00022679"/>
    </source>
</evidence>
<evidence type="ECO:0000256" key="18">
    <source>
        <dbReference type="ARBA" id="ARBA00041230"/>
    </source>
</evidence>
<dbReference type="InterPro" id="IPR017907">
    <property type="entry name" value="Znf_RING_CS"/>
</dbReference>
<dbReference type="STRING" id="578462.A0A0L0SZY4"/>
<evidence type="ECO:0000256" key="21">
    <source>
        <dbReference type="SAM" id="Phobius"/>
    </source>
</evidence>
<evidence type="ECO:0000256" key="7">
    <source>
        <dbReference type="ARBA" id="ARBA00022593"/>
    </source>
</evidence>
<reference evidence="24" key="2">
    <citation type="submission" date="2009-11" db="EMBL/GenBank/DDBJ databases">
        <title>The Genome Sequence of Allomyces macrogynus strain ATCC 38327.</title>
        <authorList>
            <consortium name="The Broad Institute Genome Sequencing Platform"/>
            <person name="Russ C."/>
            <person name="Cuomo C."/>
            <person name="Shea T."/>
            <person name="Young S.K."/>
            <person name="Zeng Q."/>
            <person name="Koehrsen M."/>
            <person name="Haas B."/>
            <person name="Borodovsky M."/>
            <person name="Guigo R."/>
            <person name="Alvarado L."/>
            <person name="Berlin A."/>
            <person name="Borenstein D."/>
            <person name="Chen Z."/>
            <person name="Engels R."/>
            <person name="Freedman E."/>
            <person name="Gellesch M."/>
            <person name="Goldberg J."/>
            <person name="Griggs A."/>
            <person name="Gujja S."/>
            <person name="Heiman D."/>
            <person name="Hepburn T."/>
            <person name="Howarth C."/>
            <person name="Jen D."/>
            <person name="Larson L."/>
            <person name="Lewis B."/>
            <person name="Mehta T."/>
            <person name="Park D."/>
            <person name="Pearson M."/>
            <person name="Roberts A."/>
            <person name="Saif S."/>
            <person name="Shenoy N."/>
            <person name="Sisk P."/>
            <person name="Stolte C."/>
            <person name="Sykes S."/>
            <person name="Walk T."/>
            <person name="White J."/>
            <person name="Yandava C."/>
            <person name="Burger G."/>
            <person name="Gray M.W."/>
            <person name="Holland P.W.H."/>
            <person name="King N."/>
            <person name="Lang F.B.F."/>
            <person name="Roger A.J."/>
            <person name="Ruiz-Trillo I."/>
            <person name="Lander E."/>
            <person name="Nusbaum C."/>
        </authorList>
    </citation>
    <scope>NUCLEOTIDE SEQUENCE [LARGE SCALE GENOMIC DNA]</scope>
    <source>
        <strain evidence="24">ATCC 38327</strain>
    </source>
</reference>
<dbReference type="CDD" id="cd16527">
    <property type="entry name" value="RING-HC_PEX10"/>
    <property type="match status" value="1"/>
</dbReference>
<dbReference type="PROSITE" id="PS00518">
    <property type="entry name" value="ZF_RING_1"/>
    <property type="match status" value="1"/>
</dbReference>
<dbReference type="PROSITE" id="PS50089">
    <property type="entry name" value="ZF_RING_2"/>
    <property type="match status" value="1"/>
</dbReference>
<evidence type="ECO:0000256" key="13">
    <source>
        <dbReference type="ARBA" id="ARBA00022833"/>
    </source>
</evidence>
<evidence type="ECO:0000256" key="19">
    <source>
        <dbReference type="PROSITE-ProRule" id="PRU00175"/>
    </source>
</evidence>
<keyword evidence="12" id="KW-0833">Ubl conjugation pathway</keyword>
<evidence type="ECO:0000256" key="4">
    <source>
        <dbReference type="ARBA" id="ARBA00008704"/>
    </source>
</evidence>
<keyword evidence="24" id="KW-1185">Reference proteome</keyword>
<evidence type="ECO:0000256" key="20">
    <source>
        <dbReference type="SAM" id="MobiDB-lite"/>
    </source>
</evidence>
<feature type="region of interest" description="Disordered" evidence="20">
    <location>
        <begin position="1"/>
        <end position="33"/>
    </location>
</feature>
<dbReference type="EC" id="2.3.2.27" evidence="5"/>
<keyword evidence="6" id="KW-0813">Transport</keyword>
<dbReference type="Pfam" id="PF04757">
    <property type="entry name" value="Pex2_Pex12"/>
    <property type="match status" value="1"/>
</dbReference>
<dbReference type="VEuPathDB" id="FungiDB:AMAG_13230"/>
<dbReference type="EMBL" id="GG745355">
    <property type="protein sequence ID" value="KNE68057.1"/>
    <property type="molecule type" value="Genomic_DNA"/>
</dbReference>
<keyword evidence="17" id="KW-0576">Peroxisome</keyword>